<dbReference type="InParanoid" id="D4H263"/>
<dbReference type="InterPro" id="IPR050315">
    <property type="entry name" value="FAD-oxidoreductase_2"/>
</dbReference>
<dbReference type="PRINTS" id="PR00411">
    <property type="entry name" value="PNDRDTASEI"/>
</dbReference>
<name>D4H263_DENA2</name>
<evidence type="ECO:0000256" key="1">
    <source>
        <dbReference type="ARBA" id="ARBA00001974"/>
    </source>
</evidence>
<dbReference type="STRING" id="522772.Dacet_2091"/>
<dbReference type="SUPFAM" id="SSF51905">
    <property type="entry name" value="FAD/NAD(P)-binding domain"/>
    <property type="match status" value="1"/>
</dbReference>
<dbReference type="Proteomes" id="UP000002012">
    <property type="component" value="Chromosome"/>
</dbReference>
<reference evidence="7 8" key="1">
    <citation type="journal article" date="2010" name="Stand. Genomic Sci.">
        <title>Complete genome sequence of Denitrovibrio acetiphilus type strain (N2460).</title>
        <authorList>
            <person name="Kiss H."/>
            <person name="Lang E."/>
            <person name="Lapidus A."/>
            <person name="Copeland A."/>
            <person name="Nolan M."/>
            <person name="Glavina Del Rio T."/>
            <person name="Chen F."/>
            <person name="Lucas S."/>
            <person name="Tice H."/>
            <person name="Cheng J.F."/>
            <person name="Han C."/>
            <person name="Goodwin L."/>
            <person name="Pitluck S."/>
            <person name="Liolios K."/>
            <person name="Pati A."/>
            <person name="Ivanova N."/>
            <person name="Mavromatis K."/>
            <person name="Chen A."/>
            <person name="Palaniappan K."/>
            <person name="Land M."/>
            <person name="Hauser L."/>
            <person name="Chang Y.J."/>
            <person name="Jeffries C.D."/>
            <person name="Detter J.C."/>
            <person name="Brettin T."/>
            <person name="Spring S."/>
            <person name="Rohde M."/>
            <person name="Goker M."/>
            <person name="Woyke T."/>
            <person name="Bristow J."/>
            <person name="Eisen J.A."/>
            <person name="Markowitz V."/>
            <person name="Hugenholtz P."/>
            <person name="Kyrpides N.C."/>
            <person name="Klenk H.P."/>
        </authorList>
    </citation>
    <scope>NUCLEOTIDE SEQUENCE [LARGE SCALE GENOMIC DNA]</scope>
    <source>
        <strain evidence="8">DSM 12809 / NBRC 114555 / N2460</strain>
    </source>
</reference>
<dbReference type="Gene3D" id="3.90.700.10">
    <property type="entry name" value="Succinate dehydrogenase/fumarate reductase flavoprotein, catalytic domain"/>
    <property type="match status" value="1"/>
</dbReference>
<dbReference type="KEGG" id="dap:Dacet_2091"/>
<dbReference type="InterPro" id="IPR036188">
    <property type="entry name" value="FAD/NAD-bd_sf"/>
</dbReference>
<dbReference type="InterPro" id="IPR003953">
    <property type="entry name" value="FAD-dep_OxRdtase_2_FAD-bd"/>
</dbReference>
<dbReference type="GO" id="GO:0008202">
    <property type="term" value="P:steroid metabolic process"/>
    <property type="evidence" value="ECO:0007669"/>
    <property type="project" value="UniProtKB-ARBA"/>
</dbReference>
<organism evidence="7 8">
    <name type="scientific">Denitrovibrio acetiphilus (strain DSM 12809 / NBRC 114555 / N2460)</name>
    <dbReference type="NCBI Taxonomy" id="522772"/>
    <lineage>
        <taxon>Bacteria</taxon>
        <taxon>Pseudomonadati</taxon>
        <taxon>Deferribacterota</taxon>
        <taxon>Deferribacteres</taxon>
        <taxon>Deferribacterales</taxon>
        <taxon>Geovibrionaceae</taxon>
        <taxon>Denitrovibrio</taxon>
    </lineage>
</organism>
<keyword evidence="4" id="KW-0560">Oxidoreductase</keyword>
<dbReference type="PANTHER" id="PTHR43400:SF10">
    <property type="entry name" value="3-OXOSTEROID 1-DEHYDROGENASE"/>
    <property type="match status" value="1"/>
</dbReference>
<feature type="signal peptide" evidence="5">
    <location>
        <begin position="1"/>
        <end position="20"/>
    </location>
</feature>
<dbReference type="Gene3D" id="3.50.50.60">
    <property type="entry name" value="FAD/NAD(P)-binding domain"/>
    <property type="match status" value="1"/>
</dbReference>
<dbReference type="AlphaFoldDB" id="D4H263"/>
<sequence precursor="true">MRKSLSVIAFIMLTVCNLYAADKIYNVDVCVVGAGAGGTTAAVSAQEAGLSTVLLEKMPFTGGAGNFMEGSFAAESFMQKKAGIKLTKEQAFNNIMHYHHWMPNAKLVKAFVDESSKTIQWIWDHGVHFEEVKSAFKDNPIRTWHIYPTAGAYYIRTMVNTYLDNGGTLLLETPGKQLIFDRNGKISGVLAQNQDGDLIQINAKYVILATGGYANNVEMIVQYGGPESVPTGPEGREGDGINMALSAGAALDGMGPLEVNGAMLIAPGEAICNGNNAELRAMFRQSLLYVNHKGERFFNEEVTIDWPMASNAIARGGKYTYVVFDADTLKEFQTSGYLNPCGNWIKRGQPMKRFDELFPENVAKGYAYEGATLEEVAKKAGMDPAVLNKTAADMTKFAKEGYDEQFGKNKRFIRSVAKGPFYILKGQIHHLTTLGGAKVTEHLQVVDEKEQTIPGLYAIGHDAGGLYGDSYDLTIGEGTSSAFAINGGRLAAKDIINKVSK</sequence>
<dbReference type="Pfam" id="PF00890">
    <property type="entry name" value="FAD_binding_2"/>
    <property type="match status" value="1"/>
</dbReference>
<dbReference type="PaxDb" id="522772-Dacet_2091"/>
<dbReference type="PANTHER" id="PTHR43400">
    <property type="entry name" value="FUMARATE REDUCTASE"/>
    <property type="match status" value="1"/>
</dbReference>
<keyword evidence="2" id="KW-0285">Flavoprotein</keyword>
<evidence type="ECO:0000256" key="5">
    <source>
        <dbReference type="SAM" id="SignalP"/>
    </source>
</evidence>
<feature type="domain" description="FAD-dependent oxidoreductase 2 FAD-binding" evidence="6">
    <location>
        <begin position="28"/>
        <end position="469"/>
    </location>
</feature>
<keyword evidence="5" id="KW-0732">Signal</keyword>
<dbReference type="SUPFAM" id="SSF56425">
    <property type="entry name" value="Succinate dehydrogenase/fumarate reductase flavoprotein, catalytic domain"/>
    <property type="match status" value="1"/>
</dbReference>
<evidence type="ECO:0000256" key="3">
    <source>
        <dbReference type="ARBA" id="ARBA00022827"/>
    </source>
</evidence>
<proteinExistence type="predicted"/>
<evidence type="ECO:0000256" key="4">
    <source>
        <dbReference type="ARBA" id="ARBA00023002"/>
    </source>
</evidence>
<feature type="chain" id="PRO_5003057710" evidence="5">
    <location>
        <begin position="21"/>
        <end position="501"/>
    </location>
</feature>
<keyword evidence="8" id="KW-1185">Reference proteome</keyword>
<protein>
    <submittedName>
        <fullName evidence="7">Fumarate reductase/succinate dehydrogenase flavoprotein domain protein</fullName>
    </submittedName>
</protein>
<dbReference type="RefSeq" id="WP_013011358.1">
    <property type="nucleotide sequence ID" value="NC_013943.1"/>
</dbReference>
<evidence type="ECO:0000313" key="7">
    <source>
        <dbReference type="EMBL" id="ADD68854.1"/>
    </source>
</evidence>
<evidence type="ECO:0000313" key="8">
    <source>
        <dbReference type="Proteomes" id="UP000002012"/>
    </source>
</evidence>
<evidence type="ECO:0000256" key="2">
    <source>
        <dbReference type="ARBA" id="ARBA00022630"/>
    </source>
</evidence>
<accession>D4H263</accession>
<dbReference type="PRINTS" id="PR00368">
    <property type="entry name" value="FADPNR"/>
</dbReference>
<dbReference type="HOGENOM" id="CLU_011398_4_3_0"/>
<keyword evidence="3" id="KW-0274">FAD</keyword>
<comment type="cofactor">
    <cofactor evidence="1">
        <name>FAD</name>
        <dbReference type="ChEBI" id="CHEBI:57692"/>
    </cofactor>
</comment>
<dbReference type="eggNOG" id="COG1053">
    <property type="taxonomic scope" value="Bacteria"/>
</dbReference>
<gene>
    <name evidence="7" type="ordered locus">Dacet_2091</name>
</gene>
<dbReference type="EMBL" id="CP001968">
    <property type="protein sequence ID" value="ADD68854.1"/>
    <property type="molecule type" value="Genomic_DNA"/>
</dbReference>
<dbReference type="GO" id="GO:0016491">
    <property type="term" value="F:oxidoreductase activity"/>
    <property type="evidence" value="ECO:0007669"/>
    <property type="project" value="UniProtKB-KW"/>
</dbReference>
<dbReference type="InterPro" id="IPR027477">
    <property type="entry name" value="Succ_DH/fumarate_Rdtase_cat_sf"/>
</dbReference>
<evidence type="ECO:0000259" key="6">
    <source>
        <dbReference type="Pfam" id="PF00890"/>
    </source>
</evidence>